<keyword evidence="2" id="KW-0472">Membrane</keyword>
<protein>
    <recommendedName>
        <fullName evidence="5">DUF1385 domain-containing protein</fullName>
    </recommendedName>
</protein>
<evidence type="ECO:0000256" key="2">
    <source>
        <dbReference type="SAM" id="Phobius"/>
    </source>
</evidence>
<feature type="region of interest" description="Disordered" evidence="1">
    <location>
        <begin position="340"/>
        <end position="374"/>
    </location>
</feature>
<comment type="caution">
    <text evidence="3">The sequence shown here is derived from an EMBL/GenBank/DDBJ whole genome shotgun (WGS) entry which is preliminary data.</text>
</comment>
<dbReference type="PANTHER" id="PTHR42867">
    <property type="entry name" value="MEMBRANE PROTEIN-RELATED"/>
    <property type="match status" value="1"/>
</dbReference>
<dbReference type="AlphaFoldDB" id="A0A0E2HAC6"/>
<dbReference type="RefSeq" id="WP_002595891.1">
    <property type="nucleotide sequence ID" value="NZ_KB851021.1"/>
</dbReference>
<dbReference type="Proteomes" id="UP000013085">
    <property type="component" value="Unassembled WGS sequence"/>
</dbReference>
<evidence type="ECO:0008006" key="5">
    <source>
        <dbReference type="Google" id="ProtNLM"/>
    </source>
</evidence>
<evidence type="ECO:0000313" key="4">
    <source>
        <dbReference type="Proteomes" id="UP000013085"/>
    </source>
</evidence>
<dbReference type="HOGENOM" id="CLU_038140_0_0_9"/>
<evidence type="ECO:0000256" key="1">
    <source>
        <dbReference type="SAM" id="MobiDB-lite"/>
    </source>
</evidence>
<keyword evidence="2" id="KW-1133">Transmembrane helix</keyword>
<dbReference type="PANTHER" id="PTHR42867:SF1">
    <property type="entry name" value="MEMBRANE PROTEIN-RELATED"/>
    <property type="match status" value="1"/>
</dbReference>
<accession>A0A0E2HAC6</accession>
<dbReference type="Pfam" id="PF07136">
    <property type="entry name" value="DUF1385"/>
    <property type="match status" value="1"/>
</dbReference>
<name>A0A0E2HAC6_9FIRM</name>
<dbReference type="PATRIC" id="fig|999408.3.peg.2798"/>
<gene>
    <name evidence="3" type="ORF">HMPREF1090_02589</name>
</gene>
<sequence>MGAGSALSEFMGNHGKRVSFSYKRKVKGMKYSGIGGQAVIEGIMMQNGNDYAIAIRKPDGDIEVKKDTYFSMTKKHKMLGFPFVRGIFSFIDSMVVGMRALTWSCSFFEDDEEAEPGKLEAWLDKVFGEKLESALMTVVMIFSFVMAIGIFMVLPLFIANICRGFVHSDTVMAILEGVIRIVIFIAYIKLVSRMEDIKRTFMYHGSEHKCINCIEHGLELTVDNVRGSSKEHKRCGTSFIMIVMVISILFFMVIRVDTVWLRVVSRIVLIPVIAGVSYEFLRFAGRHDSRLVNVFSRPGMWMQGLTTTEPDDSMIEVAIAAVETVFDWRAYLNENFPGWQEGGRRNDDDNGNDSEGAVKHDHAAAAVAGCSGTE</sequence>
<reference evidence="3 4" key="1">
    <citation type="submission" date="2013-01" db="EMBL/GenBank/DDBJ databases">
        <title>The Genome Sequence of Clostridium clostridioforme 90A8.</title>
        <authorList>
            <consortium name="The Broad Institute Genome Sequencing Platform"/>
            <person name="Earl A."/>
            <person name="Ward D."/>
            <person name="Feldgarden M."/>
            <person name="Gevers D."/>
            <person name="Courvalin P."/>
            <person name="Lambert T."/>
            <person name="Walker B."/>
            <person name="Young S.K."/>
            <person name="Zeng Q."/>
            <person name="Gargeya S."/>
            <person name="Fitzgerald M."/>
            <person name="Haas B."/>
            <person name="Abouelleil A."/>
            <person name="Alvarado L."/>
            <person name="Arachchi H.M."/>
            <person name="Berlin A.M."/>
            <person name="Chapman S.B."/>
            <person name="Dewar J."/>
            <person name="Goldberg J."/>
            <person name="Griggs A."/>
            <person name="Gujja S."/>
            <person name="Hansen M."/>
            <person name="Howarth C."/>
            <person name="Imamovic A."/>
            <person name="Larimer J."/>
            <person name="McCowan C."/>
            <person name="Murphy C."/>
            <person name="Neiman D."/>
            <person name="Pearson M."/>
            <person name="Priest M."/>
            <person name="Roberts A."/>
            <person name="Saif S."/>
            <person name="Shea T."/>
            <person name="Sisk P."/>
            <person name="Sykes S."/>
            <person name="Wortman J."/>
            <person name="Nusbaum C."/>
            <person name="Birren B."/>
        </authorList>
    </citation>
    <scope>NUCLEOTIDE SEQUENCE [LARGE SCALE GENOMIC DNA]</scope>
    <source>
        <strain evidence="3 4">90A8</strain>
    </source>
</reference>
<evidence type="ECO:0000313" key="3">
    <source>
        <dbReference type="EMBL" id="ENZ13694.1"/>
    </source>
</evidence>
<proteinExistence type="predicted"/>
<dbReference type="InterPro" id="IPR010787">
    <property type="entry name" value="DUF1385"/>
</dbReference>
<keyword evidence="2" id="KW-0812">Transmembrane</keyword>
<organism evidence="3 4">
    <name type="scientific">[Clostridium] clostridioforme 90A8</name>
    <dbReference type="NCBI Taxonomy" id="999408"/>
    <lineage>
        <taxon>Bacteria</taxon>
        <taxon>Bacillati</taxon>
        <taxon>Bacillota</taxon>
        <taxon>Clostridia</taxon>
        <taxon>Lachnospirales</taxon>
        <taxon>Lachnospiraceae</taxon>
        <taxon>Enterocloster</taxon>
    </lineage>
</organism>
<dbReference type="EMBL" id="AGYR01000029">
    <property type="protein sequence ID" value="ENZ13694.1"/>
    <property type="molecule type" value="Genomic_DNA"/>
</dbReference>
<feature type="transmembrane region" description="Helical" evidence="2">
    <location>
        <begin position="170"/>
        <end position="190"/>
    </location>
</feature>
<feature type="transmembrane region" description="Helical" evidence="2">
    <location>
        <begin position="260"/>
        <end position="281"/>
    </location>
</feature>
<feature type="transmembrane region" description="Helical" evidence="2">
    <location>
        <begin position="134"/>
        <end position="158"/>
    </location>
</feature>
<feature type="transmembrane region" description="Helical" evidence="2">
    <location>
        <begin position="235"/>
        <end position="254"/>
    </location>
</feature>